<gene>
    <name evidence="1" type="ORF">EJB05_16248</name>
</gene>
<evidence type="ECO:0000313" key="1">
    <source>
        <dbReference type="EMBL" id="TVU34416.1"/>
    </source>
</evidence>
<dbReference type="AlphaFoldDB" id="A0A5J9VEJ8"/>
<reference evidence="1 2" key="1">
    <citation type="journal article" date="2019" name="Sci. Rep.">
        <title>A high-quality genome of Eragrostis curvula grass provides insights into Poaceae evolution and supports new strategies to enhance forage quality.</title>
        <authorList>
            <person name="Carballo J."/>
            <person name="Santos B.A.C.M."/>
            <person name="Zappacosta D."/>
            <person name="Garbus I."/>
            <person name="Selva J.P."/>
            <person name="Gallo C.A."/>
            <person name="Diaz A."/>
            <person name="Albertini E."/>
            <person name="Caccamo M."/>
            <person name="Echenique V."/>
        </authorList>
    </citation>
    <scope>NUCLEOTIDE SEQUENCE [LARGE SCALE GENOMIC DNA]</scope>
    <source>
        <strain evidence="2">cv. Victoria</strain>
        <tissue evidence="1">Leaf</tissue>
    </source>
</reference>
<dbReference type="EMBL" id="RWGY01000009">
    <property type="protein sequence ID" value="TVU34416.1"/>
    <property type="molecule type" value="Genomic_DNA"/>
</dbReference>
<dbReference type="Gramene" id="TVU34416">
    <property type="protein sequence ID" value="TVU34416"/>
    <property type="gene ID" value="EJB05_16248"/>
</dbReference>
<dbReference type="Proteomes" id="UP000324897">
    <property type="component" value="Unassembled WGS sequence"/>
</dbReference>
<proteinExistence type="predicted"/>
<evidence type="ECO:0000313" key="2">
    <source>
        <dbReference type="Proteomes" id="UP000324897"/>
    </source>
</evidence>
<accession>A0A5J9VEJ8</accession>
<comment type="caution">
    <text evidence="1">The sequence shown here is derived from an EMBL/GenBank/DDBJ whole genome shotgun (WGS) entry which is preliminary data.</text>
</comment>
<protein>
    <submittedName>
        <fullName evidence="1">Uncharacterized protein</fullName>
    </submittedName>
</protein>
<keyword evidence="2" id="KW-1185">Reference proteome</keyword>
<feature type="non-terminal residue" evidence="1">
    <location>
        <position position="1"/>
    </location>
</feature>
<organism evidence="1 2">
    <name type="scientific">Eragrostis curvula</name>
    <name type="common">weeping love grass</name>
    <dbReference type="NCBI Taxonomy" id="38414"/>
    <lineage>
        <taxon>Eukaryota</taxon>
        <taxon>Viridiplantae</taxon>
        <taxon>Streptophyta</taxon>
        <taxon>Embryophyta</taxon>
        <taxon>Tracheophyta</taxon>
        <taxon>Spermatophyta</taxon>
        <taxon>Magnoliopsida</taxon>
        <taxon>Liliopsida</taxon>
        <taxon>Poales</taxon>
        <taxon>Poaceae</taxon>
        <taxon>PACMAD clade</taxon>
        <taxon>Chloridoideae</taxon>
        <taxon>Eragrostideae</taxon>
        <taxon>Eragrostidinae</taxon>
        <taxon>Eragrostis</taxon>
    </lineage>
</organism>
<sequence>MEEKRSTMMTTSIQTLRTRLVLPRTTPVEMEDTLRLCAARCIGRRRGHRQRGTSGDFINLEALPAQSSKMLIKYTIYPFHTGSIRNHKFFHHRPFPVSIDIPRVIRLGELMQTLWKALLSIRNKLLMAGQAESKACSVFPVSVSSLRVSFLI</sequence>
<name>A0A5J9VEJ8_9POAL</name>